<evidence type="ECO:0000313" key="2">
    <source>
        <dbReference type="Proteomes" id="UP000494183"/>
    </source>
</evidence>
<dbReference type="EMBL" id="CADILH010000007">
    <property type="protein sequence ID" value="CAB3935463.1"/>
    <property type="molecule type" value="Genomic_DNA"/>
</dbReference>
<dbReference type="AlphaFoldDB" id="A0A6S7F568"/>
<proteinExistence type="predicted"/>
<name>A0A6S7F568_9BURK</name>
<accession>A0A6S7F568</accession>
<keyword evidence="2" id="KW-1185">Reference proteome</keyword>
<reference evidence="1 2" key="1">
    <citation type="submission" date="2020-04" db="EMBL/GenBank/DDBJ databases">
        <authorList>
            <person name="De Canck E."/>
        </authorList>
    </citation>
    <scope>NUCLEOTIDE SEQUENCE [LARGE SCALE GENOMIC DNA]</scope>
    <source>
        <strain evidence="1 2">LMG 6000</strain>
    </source>
</reference>
<sequence length="204" mass="23169">MASRCWVGSFLSNAPRTGIAVLPECDLAIEFAALRRVRSAVEACDPGHALQALLPRPEAAHARPISKTIGRKRKILAITSSLLYTSPPHLLAMLLTSSEALHSQKHTNIYGQREHQRKRDSTQIPLSALIKIDNNCAEKKQARRNSSHTMTTYTRLRILQTYKIAHDGCENFTHYFLPISFENLVRQRPHIGPWLELPQFFRHT</sequence>
<protein>
    <submittedName>
        <fullName evidence="1">Uncharacterized protein</fullName>
    </submittedName>
</protein>
<organism evidence="1 2">
    <name type="scientific">Achromobacter insolitus</name>
    <dbReference type="NCBI Taxonomy" id="217204"/>
    <lineage>
        <taxon>Bacteria</taxon>
        <taxon>Pseudomonadati</taxon>
        <taxon>Pseudomonadota</taxon>
        <taxon>Betaproteobacteria</taxon>
        <taxon>Burkholderiales</taxon>
        <taxon>Alcaligenaceae</taxon>
        <taxon>Achromobacter</taxon>
    </lineage>
</organism>
<gene>
    <name evidence="1" type="ORF">LMG6000_04339</name>
</gene>
<dbReference type="Proteomes" id="UP000494183">
    <property type="component" value="Unassembled WGS sequence"/>
</dbReference>
<evidence type="ECO:0000313" key="1">
    <source>
        <dbReference type="EMBL" id="CAB3935463.1"/>
    </source>
</evidence>